<feature type="transmembrane region" description="Helical" evidence="4">
    <location>
        <begin position="101"/>
        <end position="122"/>
    </location>
</feature>
<dbReference type="InterPro" id="IPR036259">
    <property type="entry name" value="MFS_trans_sf"/>
</dbReference>
<feature type="transmembrane region" description="Helical" evidence="4">
    <location>
        <begin position="171"/>
        <end position="188"/>
    </location>
</feature>
<name>A0A2D0KRJ7_9GAMM</name>
<sequence length="405" mass="45198">MNIGKHFNNSFIFKLLLFIMIAGLGLRVPISYIPPMSQEIIDDLNINYSTFGLITSLSPLCFFFFSPLTPYFERRIGLYKTLLMTFVVAIVAYILRLNSSLILLLASTVMFGFAIALGNIALPSFFKSLGSNRVALLSSSYTASLYLGPAMATGLTLPIKHMLGFSWNEVSWIWVLIPIFSVLLILFFSDRKQKNSVSNPNARNDYDDKPVKVINPWSSISCWMMAVYFSVLSFNFYIITAWFPEIISSYGMGQTEAASYAALFSLVAIPFATLTAFYIYKIKRQEFMFVINPIIGMLGIILFIYGQKHLIPVAVMIMGIGAGICTGVAFLLPLLRFNHTTNITKANSMMQSIGYLIAFCGPLISGYIHDFTSSWTLVLWLLFLVLAIQGILGIIIGKNEKLDAA</sequence>
<keyword evidence="2 4" id="KW-1133">Transmembrane helix</keyword>
<dbReference type="PANTHER" id="PTHR23523:SF2">
    <property type="entry name" value="2-NITROIMIDAZOLE TRANSPORTER"/>
    <property type="match status" value="1"/>
</dbReference>
<dbReference type="Pfam" id="PF07690">
    <property type="entry name" value="MFS_1"/>
    <property type="match status" value="1"/>
</dbReference>
<protein>
    <submittedName>
        <fullName evidence="5">QbsM</fullName>
    </submittedName>
</protein>
<keyword evidence="6" id="KW-1185">Reference proteome</keyword>
<dbReference type="Gene3D" id="1.20.1250.20">
    <property type="entry name" value="MFS general substrate transporter like domains"/>
    <property type="match status" value="2"/>
</dbReference>
<feature type="transmembrane region" description="Helical" evidence="4">
    <location>
        <begin position="375"/>
        <end position="396"/>
    </location>
</feature>
<comment type="caution">
    <text evidence="5">The sequence shown here is derived from an EMBL/GenBank/DDBJ whole genome shotgun (WGS) entry which is preliminary data.</text>
</comment>
<dbReference type="PANTHER" id="PTHR23523">
    <property type="match status" value="1"/>
</dbReference>
<evidence type="ECO:0000256" key="4">
    <source>
        <dbReference type="SAM" id="Phobius"/>
    </source>
</evidence>
<feature type="transmembrane region" description="Helical" evidence="4">
    <location>
        <begin position="353"/>
        <end position="369"/>
    </location>
</feature>
<evidence type="ECO:0000256" key="3">
    <source>
        <dbReference type="ARBA" id="ARBA00023136"/>
    </source>
</evidence>
<dbReference type="RefSeq" id="WP_099124670.1">
    <property type="nucleotide sequence ID" value="NZ_CAWNRH010000013.1"/>
</dbReference>
<feature type="transmembrane region" description="Helical" evidence="4">
    <location>
        <begin position="258"/>
        <end position="280"/>
    </location>
</feature>
<feature type="transmembrane region" description="Helical" evidence="4">
    <location>
        <begin position="134"/>
        <end position="159"/>
    </location>
</feature>
<feature type="transmembrane region" description="Helical" evidence="4">
    <location>
        <begin position="77"/>
        <end position="95"/>
    </location>
</feature>
<dbReference type="Proteomes" id="UP000222366">
    <property type="component" value="Unassembled WGS sequence"/>
</dbReference>
<dbReference type="InterPro" id="IPR052524">
    <property type="entry name" value="MFS_Cyanate_Porter"/>
</dbReference>
<evidence type="ECO:0000313" key="6">
    <source>
        <dbReference type="Proteomes" id="UP000222366"/>
    </source>
</evidence>
<accession>A0A2D0KRJ7</accession>
<evidence type="ECO:0000256" key="2">
    <source>
        <dbReference type="ARBA" id="ARBA00022989"/>
    </source>
</evidence>
<proteinExistence type="predicted"/>
<evidence type="ECO:0000313" key="5">
    <source>
        <dbReference type="EMBL" id="PHM66044.1"/>
    </source>
</evidence>
<feature type="transmembrane region" description="Helical" evidence="4">
    <location>
        <begin position="46"/>
        <end position="65"/>
    </location>
</feature>
<feature type="transmembrane region" description="Helical" evidence="4">
    <location>
        <begin position="222"/>
        <end position="243"/>
    </location>
</feature>
<feature type="transmembrane region" description="Helical" evidence="4">
    <location>
        <begin position="311"/>
        <end position="332"/>
    </location>
</feature>
<gene>
    <name evidence="5" type="ORF">Xsto_01550</name>
</gene>
<dbReference type="EMBL" id="NJAJ01000011">
    <property type="protein sequence ID" value="PHM66044.1"/>
    <property type="molecule type" value="Genomic_DNA"/>
</dbReference>
<dbReference type="InterPro" id="IPR011701">
    <property type="entry name" value="MFS"/>
</dbReference>
<keyword evidence="3 4" id="KW-0472">Membrane</keyword>
<dbReference type="SUPFAM" id="SSF103473">
    <property type="entry name" value="MFS general substrate transporter"/>
    <property type="match status" value="1"/>
</dbReference>
<feature type="transmembrane region" description="Helical" evidence="4">
    <location>
        <begin position="12"/>
        <end position="34"/>
    </location>
</feature>
<keyword evidence="1 4" id="KW-0812">Transmembrane</keyword>
<dbReference type="GO" id="GO:0022857">
    <property type="term" value="F:transmembrane transporter activity"/>
    <property type="evidence" value="ECO:0007669"/>
    <property type="project" value="InterPro"/>
</dbReference>
<reference evidence="5 6" key="1">
    <citation type="journal article" date="2017" name="Nat. Microbiol.">
        <title>Natural product diversity associated with the nematode symbionts Photorhabdus and Xenorhabdus.</title>
        <authorList>
            <person name="Tobias N.J."/>
            <person name="Wolff H."/>
            <person name="Djahanschiri B."/>
            <person name="Grundmann F."/>
            <person name="Kronenwerth M."/>
            <person name="Shi Y.M."/>
            <person name="Simonyi S."/>
            <person name="Grun P."/>
            <person name="Shapiro-Ilan D."/>
            <person name="Pidot S.J."/>
            <person name="Stinear T.P."/>
            <person name="Ebersberger I."/>
            <person name="Bode H.B."/>
        </authorList>
    </citation>
    <scope>NUCLEOTIDE SEQUENCE [LARGE SCALE GENOMIC DNA]</scope>
    <source>
        <strain evidence="5 6">DSM 17904</strain>
    </source>
</reference>
<organism evidence="5 6">
    <name type="scientific">Xenorhabdus stockiae</name>
    <dbReference type="NCBI Taxonomy" id="351614"/>
    <lineage>
        <taxon>Bacteria</taxon>
        <taxon>Pseudomonadati</taxon>
        <taxon>Pseudomonadota</taxon>
        <taxon>Gammaproteobacteria</taxon>
        <taxon>Enterobacterales</taxon>
        <taxon>Morganellaceae</taxon>
        <taxon>Xenorhabdus</taxon>
    </lineage>
</organism>
<feature type="transmembrane region" description="Helical" evidence="4">
    <location>
        <begin position="287"/>
        <end position="305"/>
    </location>
</feature>
<dbReference type="AlphaFoldDB" id="A0A2D0KRJ7"/>
<evidence type="ECO:0000256" key="1">
    <source>
        <dbReference type="ARBA" id="ARBA00022692"/>
    </source>
</evidence>